<evidence type="ECO:0000313" key="5">
    <source>
        <dbReference type="Proteomes" id="UP000006190"/>
    </source>
</evidence>
<keyword evidence="3" id="KW-0132">Cell division</keyword>
<evidence type="ECO:0000313" key="4">
    <source>
        <dbReference type="EMBL" id="EHR38299.1"/>
    </source>
</evidence>
<comment type="subunit">
    <text evidence="3">Component of a cohesin-like complex composed of ScpA, ScpB and the Smc homodimer, in which ScpA and ScpB bind to the head domain of Smc. The presence of the three proteins is required for the association of the complex with DNA.</text>
</comment>
<dbReference type="PATRIC" id="fig|883113.3.peg.9"/>
<dbReference type="STRING" id="883113.HMPREF9708_00009"/>
<name>H3NGM0_9LACT</name>
<dbReference type="Gene3D" id="1.10.10.580">
    <property type="entry name" value="Structural maintenance of chromosome 1. Chain E"/>
    <property type="match status" value="1"/>
</dbReference>
<keyword evidence="3" id="KW-0963">Cytoplasm</keyword>
<keyword evidence="5" id="KW-1185">Reference proteome</keyword>
<dbReference type="InterPro" id="IPR003768">
    <property type="entry name" value="ScpA"/>
</dbReference>
<dbReference type="eggNOG" id="COG1354">
    <property type="taxonomic scope" value="Bacteria"/>
</dbReference>
<evidence type="ECO:0000256" key="1">
    <source>
        <dbReference type="ARBA" id="ARBA00022829"/>
    </source>
</evidence>
<comment type="function">
    <text evidence="3">Participates in chromosomal partition during cell division. May act via the formation of a condensin-like complex containing Smc and ScpB that pull DNA away from mid-cell into both cell halves.</text>
</comment>
<dbReference type="EMBL" id="AGEG01000001">
    <property type="protein sequence ID" value="EHR38299.1"/>
    <property type="molecule type" value="Genomic_DNA"/>
</dbReference>
<comment type="subcellular location">
    <subcellularLocation>
        <location evidence="3">Cytoplasm</location>
    </subcellularLocation>
    <text evidence="3">Associated with two foci at the outer edges of the nucleoid region in young cells, and at four foci within both cell halves in older cells.</text>
</comment>
<dbReference type="GO" id="GO:0007059">
    <property type="term" value="P:chromosome segregation"/>
    <property type="evidence" value="ECO:0007669"/>
    <property type="project" value="UniProtKB-UniRule"/>
</dbReference>
<comment type="caution">
    <text evidence="4">The sequence shown here is derived from an EMBL/GenBank/DDBJ whole genome shotgun (WGS) entry which is preliminary data.</text>
</comment>
<accession>H3NGM0</accession>
<dbReference type="HAMAP" id="MF_01805">
    <property type="entry name" value="ScpA"/>
    <property type="match status" value="1"/>
</dbReference>
<keyword evidence="3" id="KW-0131">Cell cycle</keyword>
<proteinExistence type="inferred from homology"/>
<keyword evidence="1 3" id="KW-0159">Chromosome partition</keyword>
<evidence type="ECO:0000256" key="3">
    <source>
        <dbReference type="HAMAP-Rule" id="MF_01805"/>
    </source>
</evidence>
<dbReference type="Proteomes" id="UP000006190">
    <property type="component" value="Unassembled WGS sequence"/>
</dbReference>
<evidence type="ECO:0000256" key="2">
    <source>
        <dbReference type="ARBA" id="ARBA00044777"/>
    </source>
</evidence>
<dbReference type="GO" id="GO:0005737">
    <property type="term" value="C:cytoplasm"/>
    <property type="evidence" value="ECO:0007669"/>
    <property type="project" value="UniProtKB-SubCell"/>
</dbReference>
<dbReference type="Gene3D" id="6.10.250.2410">
    <property type="match status" value="1"/>
</dbReference>
<dbReference type="InterPro" id="IPR023093">
    <property type="entry name" value="ScpA-like_C"/>
</dbReference>
<dbReference type="HOGENOM" id="CLU_038686_3_1_9"/>
<dbReference type="PANTHER" id="PTHR33969">
    <property type="entry name" value="SEGREGATION AND CONDENSATION PROTEIN A"/>
    <property type="match status" value="1"/>
</dbReference>
<dbReference type="AlphaFoldDB" id="H3NGM0"/>
<comment type="similarity">
    <text evidence="3">Belongs to the ScpA family.</text>
</comment>
<reference evidence="4 5" key="1">
    <citation type="submission" date="2012-01" db="EMBL/GenBank/DDBJ databases">
        <title>The Genome Sequence of Facklamia languida CCUG 37842.</title>
        <authorList>
            <consortium name="The Broad Institute Genome Sequencing Platform"/>
            <person name="Earl A."/>
            <person name="Ward D."/>
            <person name="Feldgarden M."/>
            <person name="Gevers D."/>
            <person name="Huys G."/>
            <person name="Young S.K."/>
            <person name="Zeng Q."/>
            <person name="Gargeya S."/>
            <person name="Fitzgerald M."/>
            <person name="Haas B."/>
            <person name="Abouelleil A."/>
            <person name="Alvarado L."/>
            <person name="Arachchi H.M."/>
            <person name="Berlin A."/>
            <person name="Chapman S.B."/>
            <person name="Gearin G."/>
            <person name="Goldberg J."/>
            <person name="Griggs A."/>
            <person name="Gujja S."/>
            <person name="Hansen M."/>
            <person name="Heiman D."/>
            <person name="Howarth C."/>
            <person name="Larimer J."/>
            <person name="Lui A."/>
            <person name="MacDonald P.J.P."/>
            <person name="McCowen C."/>
            <person name="Montmayeur A."/>
            <person name="Murphy C."/>
            <person name="Neiman D."/>
            <person name="Pearson M."/>
            <person name="Priest M."/>
            <person name="Roberts A."/>
            <person name="Saif S."/>
            <person name="Shea T."/>
            <person name="Sisk P."/>
            <person name="Stolte C."/>
            <person name="Sykes S."/>
            <person name="Wortman J."/>
            <person name="Nusbaum C."/>
            <person name="Birren B."/>
        </authorList>
    </citation>
    <scope>NUCLEOTIDE SEQUENCE [LARGE SCALE GENOMIC DNA]</scope>
    <source>
        <strain evidence="4 5">CCUG 37842</strain>
    </source>
</reference>
<gene>
    <name evidence="3" type="primary">scpA</name>
    <name evidence="4" type="ORF">HMPREF9708_00009</name>
</gene>
<dbReference type="RefSeq" id="WP_006307845.1">
    <property type="nucleotide sequence ID" value="NZ_JH601133.1"/>
</dbReference>
<dbReference type="OrthoDB" id="9811016at2"/>
<sequence>MSESSQALTIRLTAFEGPFDLLLHLIKELEVDINDIPMAQVTDQYLAYVHQMQPLDLDLIGDYLVMAATLLEIKSRLLIPIEPDQADLEGEWQDPRESLVQQLLVYQQFQKVADALEDHQATRSANYSRPQTDLSAYQADIPLQEGEVSLDSLSQAMLNVLKRQLDRQPAQKEIHQDQVSIPDKIQAIRSQLASLDPGDRIEFNQLLRNASRPEIIASFMAVLELVRQHEVQFIQEGLYAPIQIMRREEGEP</sequence>
<dbReference type="GO" id="GO:0051301">
    <property type="term" value="P:cell division"/>
    <property type="evidence" value="ECO:0007669"/>
    <property type="project" value="UniProtKB-KW"/>
</dbReference>
<dbReference type="Pfam" id="PF02616">
    <property type="entry name" value="SMC_ScpA"/>
    <property type="match status" value="1"/>
</dbReference>
<protein>
    <recommendedName>
        <fullName evidence="2 3">Segregation and condensation protein A</fullName>
    </recommendedName>
</protein>
<organism evidence="4 5">
    <name type="scientific">Facklamia languida CCUG 37842</name>
    <dbReference type="NCBI Taxonomy" id="883113"/>
    <lineage>
        <taxon>Bacteria</taxon>
        <taxon>Bacillati</taxon>
        <taxon>Bacillota</taxon>
        <taxon>Bacilli</taxon>
        <taxon>Lactobacillales</taxon>
        <taxon>Aerococcaceae</taxon>
        <taxon>Facklamia</taxon>
    </lineage>
</organism>
<dbReference type="PANTHER" id="PTHR33969:SF2">
    <property type="entry name" value="SEGREGATION AND CONDENSATION PROTEIN A"/>
    <property type="match status" value="1"/>
</dbReference>
<dbReference type="GO" id="GO:0006260">
    <property type="term" value="P:DNA replication"/>
    <property type="evidence" value="ECO:0007669"/>
    <property type="project" value="UniProtKB-UniRule"/>
</dbReference>